<dbReference type="Proteomes" id="UP000054466">
    <property type="component" value="Unassembled WGS sequence"/>
</dbReference>
<name>A0A0D2AKJ6_9EURO</name>
<dbReference type="EMBL" id="KN847044">
    <property type="protein sequence ID" value="KIW25482.1"/>
    <property type="molecule type" value="Genomic_DNA"/>
</dbReference>
<dbReference type="HOGENOM" id="CLU_1937942_0_0_1"/>
<accession>A0A0D2AKJ6</accession>
<feature type="compositionally biased region" description="Basic and acidic residues" evidence="1">
    <location>
        <begin position="76"/>
        <end position="87"/>
    </location>
</feature>
<organism evidence="2 3">
    <name type="scientific">Cladophialophora immunda</name>
    <dbReference type="NCBI Taxonomy" id="569365"/>
    <lineage>
        <taxon>Eukaryota</taxon>
        <taxon>Fungi</taxon>
        <taxon>Dikarya</taxon>
        <taxon>Ascomycota</taxon>
        <taxon>Pezizomycotina</taxon>
        <taxon>Eurotiomycetes</taxon>
        <taxon>Chaetothyriomycetidae</taxon>
        <taxon>Chaetothyriales</taxon>
        <taxon>Herpotrichiellaceae</taxon>
        <taxon>Cladophialophora</taxon>
    </lineage>
</organism>
<keyword evidence="3" id="KW-1185">Reference proteome</keyword>
<dbReference type="VEuPathDB" id="FungiDB:PV07_08648"/>
<dbReference type="RefSeq" id="XP_016245698.1">
    <property type="nucleotide sequence ID" value="XM_016395842.1"/>
</dbReference>
<sequence length="130" mass="14148">MESLDDAVDHTVDGEHSFIDTRNPQTPKPDQIRKPSMPPTSEADTYPAPPPNSPIAFGVEVAGVSQKRPRSPNSQKEADNPKKAKCDEGPVDAVEVVMHSLSQWSIEQSSTFVHCDLPIPRGSTQKKSST</sequence>
<feature type="compositionally biased region" description="Basic and acidic residues" evidence="1">
    <location>
        <begin position="7"/>
        <end position="19"/>
    </location>
</feature>
<reference evidence="2 3" key="1">
    <citation type="submission" date="2015-01" db="EMBL/GenBank/DDBJ databases">
        <title>The Genome Sequence of Cladophialophora immunda CBS83496.</title>
        <authorList>
            <consortium name="The Broad Institute Genomics Platform"/>
            <person name="Cuomo C."/>
            <person name="de Hoog S."/>
            <person name="Gorbushina A."/>
            <person name="Stielow B."/>
            <person name="Teixiera M."/>
            <person name="Abouelleil A."/>
            <person name="Chapman S.B."/>
            <person name="Priest M."/>
            <person name="Young S.K."/>
            <person name="Wortman J."/>
            <person name="Nusbaum C."/>
            <person name="Birren B."/>
        </authorList>
    </citation>
    <scope>NUCLEOTIDE SEQUENCE [LARGE SCALE GENOMIC DNA]</scope>
    <source>
        <strain evidence="2 3">CBS 83496</strain>
    </source>
</reference>
<dbReference type="GeneID" id="27347842"/>
<evidence type="ECO:0000313" key="2">
    <source>
        <dbReference type="EMBL" id="KIW25482.1"/>
    </source>
</evidence>
<dbReference type="AlphaFoldDB" id="A0A0D2AKJ6"/>
<gene>
    <name evidence="2" type="ORF">PV07_08648</name>
</gene>
<proteinExistence type="predicted"/>
<protein>
    <submittedName>
        <fullName evidence="2">Uncharacterized protein</fullName>
    </submittedName>
</protein>
<feature type="region of interest" description="Disordered" evidence="1">
    <location>
        <begin position="1"/>
        <end position="87"/>
    </location>
</feature>
<evidence type="ECO:0000256" key="1">
    <source>
        <dbReference type="SAM" id="MobiDB-lite"/>
    </source>
</evidence>
<evidence type="ECO:0000313" key="3">
    <source>
        <dbReference type="Proteomes" id="UP000054466"/>
    </source>
</evidence>